<dbReference type="SUPFAM" id="SSF54843">
    <property type="entry name" value="Ribosomal protein L22"/>
    <property type="match status" value="1"/>
</dbReference>
<dbReference type="Pfam" id="PF00237">
    <property type="entry name" value="Ribosomal_L22"/>
    <property type="match status" value="1"/>
</dbReference>
<dbReference type="GO" id="GO:0006412">
    <property type="term" value="P:translation"/>
    <property type="evidence" value="ECO:0007669"/>
    <property type="project" value="InterPro"/>
</dbReference>
<comment type="caution">
    <text evidence="5">The sequence shown here is derived from an EMBL/GenBank/DDBJ whole genome shotgun (WGS) entry which is preliminary data.</text>
</comment>
<accession>A0A2T9Z9N0</accession>
<dbReference type="Proteomes" id="UP000245609">
    <property type="component" value="Unassembled WGS sequence"/>
</dbReference>
<dbReference type="GO" id="GO:0005762">
    <property type="term" value="C:mitochondrial large ribosomal subunit"/>
    <property type="evidence" value="ECO:0007669"/>
    <property type="project" value="TreeGrafter"/>
</dbReference>
<dbReference type="InterPro" id="IPR001063">
    <property type="entry name" value="Ribosomal_uL22"/>
</dbReference>
<dbReference type="PANTHER" id="PTHR13501">
    <property type="entry name" value="CHLOROPLAST 50S RIBOSOMAL PROTEIN L22-RELATED"/>
    <property type="match status" value="1"/>
</dbReference>
<evidence type="ECO:0000313" key="6">
    <source>
        <dbReference type="Proteomes" id="UP000245609"/>
    </source>
</evidence>
<protein>
    <recommendedName>
        <fullName evidence="7">Ribosomal protein L22</fullName>
    </recommendedName>
</protein>
<keyword evidence="6" id="KW-1185">Reference proteome</keyword>
<dbReference type="PANTHER" id="PTHR13501:SF8">
    <property type="entry name" value="LARGE RIBOSOMAL SUBUNIT PROTEIN UL22M"/>
    <property type="match status" value="1"/>
</dbReference>
<evidence type="ECO:0000256" key="3">
    <source>
        <dbReference type="ARBA" id="ARBA00023274"/>
    </source>
</evidence>
<sequence length="222" mass="25446">MSFLKSTNILSLARNAGLFSKQFNLAPLLSLRYLSSSPILGDSKKEKKHETMKTPKIGASSVFEQISEELESLPEPDTLQIEGLGKKEYRYSTSNFEEAIDQMQFSPKKASKKILHTLAFARKNAIYQKKMDPNKMIVKESWVGKGRYTKELDIKGRGRTGVIHHPTAHMKIVLGEKVEPVFEEGDLGRRRKIRGFGTKRKTLWTPLIETKPIYNPKPYYNW</sequence>
<dbReference type="InterPro" id="IPR047867">
    <property type="entry name" value="Ribosomal_uL22_bac/org-type"/>
</dbReference>
<dbReference type="Gene3D" id="3.90.470.10">
    <property type="entry name" value="Ribosomal protein L22/L17"/>
    <property type="match status" value="1"/>
</dbReference>
<comment type="similarity">
    <text evidence="1 4">Belongs to the universal ribosomal protein uL22 family.</text>
</comment>
<dbReference type="InterPro" id="IPR036394">
    <property type="entry name" value="Ribosomal_uL22_sf"/>
</dbReference>
<reference evidence="5 6" key="1">
    <citation type="journal article" date="2018" name="MBio">
        <title>Comparative Genomics Reveals the Core Gene Toolbox for the Fungus-Insect Symbiosis.</title>
        <authorList>
            <person name="Wang Y."/>
            <person name="Stata M."/>
            <person name="Wang W."/>
            <person name="Stajich J.E."/>
            <person name="White M.M."/>
            <person name="Moncalvo J.M."/>
        </authorList>
    </citation>
    <scope>NUCLEOTIDE SEQUENCE [LARGE SCALE GENOMIC DNA]</scope>
    <source>
        <strain evidence="5 6">SC-DP-2</strain>
    </source>
</reference>
<evidence type="ECO:0008006" key="7">
    <source>
        <dbReference type="Google" id="ProtNLM"/>
    </source>
</evidence>
<keyword evidence="3 4" id="KW-0687">Ribonucleoprotein</keyword>
<name>A0A2T9Z9N0_9FUNG</name>
<dbReference type="GO" id="GO:0003735">
    <property type="term" value="F:structural constituent of ribosome"/>
    <property type="evidence" value="ECO:0007669"/>
    <property type="project" value="InterPro"/>
</dbReference>
<dbReference type="AlphaFoldDB" id="A0A2T9Z9N0"/>
<proteinExistence type="inferred from homology"/>
<keyword evidence="2 4" id="KW-0689">Ribosomal protein</keyword>
<evidence type="ECO:0000256" key="2">
    <source>
        <dbReference type="ARBA" id="ARBA00022980"/>
    </source>
</evidence>
<evidence type="ECO:0000313" key="5">
    <source>
        <dbReference type="EMBL" id="PVV01301.1"/>
    </source>
</evidence>
<dbReference type="STRING" id="133381.A0A2T9Z9N0"/>
<evidence type="ECO:0000256" key="1">
    <source>
        <dbReference type="ARBA" id="ARBA00009451"/>
    </source>
</evidence>
<evidence type="ECO:0000256" key="4">
    <source>
        <dbReference type="RuleBase" id="RU004005"/>
    </source>
</evidence>
<gene>
    <name evidence="5" type="ORF">BB560_004287</name>
</gene>
<dbReference type="OrthoDB" id="416470at2759"/>
<dbReference type="EMBL" id="MBFS01001201">
    <property type="protein sequence ID" value="PVV01301.1"/>
    <property type="molecule type" value="Genomic_DNA"/>
</dbReference>
<organism evidence="5 6">
    <name type="scientific">Smittium megazygosporum</name>
    <dbReference type="NCBI Taxonomy" id="133381"/>
    <lineage>
        <taxon>Eukaryota</taxon>
        <taxon>Fungi</taxon>
        <taxon>Fungi incertae sedis</taxon>
        <taxon>Zoopagomycota</taxon>
        <taxon>Kickxellomycotina</taxon>
        <taxon>Harpellomycetes</taxon>
        <taxon>Harpellales</taxon>
        <taxon>Legeriomycetaceae</taxon>
        <taxon>Smittium</taxon>
    </lineage>
</organism>